<dbReference type="AlphaFoldDB" id="A0A418PUD9"/>
<dbReference type="PANTHER" id="PTHR12677:SF59">
    <property type="entry name" value="GOLGI APPARATUS MEMBRANE PROTEIN TVP38-RELATED"/>
    <property type="match status" value="1"/>
</dbReference>
<dbReference type="Proteomes" id="UP000283522">
    <property type="component" value="Unassembled WGS sequence"/>
</dbReference>
<dbReference type="PANTHER" id="PTHR12677">
    <property type="entry name" value="GOLGI APPARATUS MEMBRANE PROTEIN TVP38-RELATED"/>
    <property type="match status" value="1"/>
</dbReference>
<evidence type="ECO:0000313" key="8">
    <source>
        <dbReference type="EMBL" id="RIW17187.1"/>
    </source>
</evidence>
<evidence type="ECO:0000256" key="1">
    <source>
        <dbReference type="ARBA" id="ARBA00004651"/>
    </source>
</evidence>
<evidence type="ECO:0000259" key="7">
    <source>
        <dbReference type="Pfam" id="PF09335"/>
    </source>
</evidence>
<organism evidence="8 9">
    <name type="scientific">Algoriphagus lacus</name>
    <dbReference type="NCBI Taxonomy" id="2056311"/>
    <lineage>
        <taxon>Bacteria</taxon>
        <taxon>Pseudomonadati</taxon>
        <taxon>Bacteroidota</taxon>
        <taxon>Cytophagia</taxon>
        <taxon>Cytophagales</taxon>
        <taxon>Cyclobacteriaceae</taxon>
        <taxon>Algoriphagus</taxon>
    </lineage>
</organism>
<dbReference type="InterPro" id="IPR015414">
    <property type="entry name" value="TMEM64"/>
</dbReference>
<reference evidence="8 9" key="1">
    <citation type="submission" date="2018-09" db="EMBL/GenBank/DDBJ databases">
        <authorList>
            <person name="Wang X."/>
            <person name="Du Z."/>
        </authorList>
    </citation>
    <scope>NUCLEOTIDE SEQUENCE [LARGE SCALE GENOMIC DNA]</scope>
    <source>
        <strain evidence="8 9">N3</strain>
    </source>
</reference>
<comment type="caution">
    <text evidence="6">Lacks conserved residue(s) required for the propagation of feature annotation.</text>
</comment>
<comment type="caution">
    <text evidence="8">The sequence shown here is derived from an EMBL/GenBank/DDBJ whole genome shotgun (WGS) entry which is preliminary data.</text>
</comment>
<keyword evidence="4 6" id="KW-1133">Transmembrane helix</keyword>
<proteinExistence type="inferred from homology"/>
<keyword evidence="5 6" id="KW-0472">Membrane</keyword>
<name>A0A418PUD9_9BACT</name>
<feature type="transmembrane region" description="Helical" evidence="6">
    <location>
        <begin position="43"/>
        <end position="65"/>
    </location>
</feature>
<feature type="transmembrane region" description="Helical" evidence="6">
    <location>
        <begin position="223"/>
        <end position="242"/>
    </location>
</feature>
<keyword evidence="2 6" id="KW-1003">Cell membrane</keyword>
<sequence length="250" mass="27973">MNAKLVGIFIDPSAKSQPKMTKKGSIFKILGEYFLTHPAAVAGWIWVSVVPAIGSLVLFSTYFWLEKISIDSFLDHLLLSLSIALVLGLALLPTTLTAMAIGFFLGWIGFPDLLIGYVLANGLGYFFGKRLNEDFLKILYLKNPQLEKELELRTQHPERLIFFVRISPVIPFAISNFLFASLNIQLRKVILFGIPGMLPRTFLAFATGKFANSFLGAKESTNQPLQVSILIVLTLLSIWGIYRSWKKTQS</sequence>
<evidence type="ECO:0000256" key="5">
    <source>
        <dbReference type="ARBA" id="ARBA00023136"/>
    </source>
</evidence>
<dbReference type="EMBL" id="QXML01000002">
    <property type="protein sequence ID" value="RIW17187.1"/>
    <property type="molecule type" value="Genomic_DNA"/>
</dbReference>
<keyword evidence="9" id="KW-1185">Reference proteome</keyword>
<dbReference type="GO" id="GO:0005886">
    <property type="term" value="C:plasma membrane"/>
    <property type="evidence" value="ECO:0007669"/>
    <property type="project" value="UniProtKB-SubCell"/>
</dbReference>
<evidence type="ECO:0000256" key="6">
    <source>
        <dbReference type="RuleBase" id="RU366058"/>
    </source>
</evidence>
<evidence type="ECO:0000256" key="2">
    <source>
        <dbReference type="ARBA" id="ARBA00022475"/>
    </source>
</evidence>
<gene>
    <name evidence="8" type="ORF">D0X99_05400</name>
</gene>
<feature type="domain" description="VTT" evidence="7">
    <location>
        <begin position="92"/>
        <end position="208"/>
    </location>
</feature>
<feature type="transmembrane region" description="Helical" evidence="6">
    <location>
        <begin position="189"/>
        <end position="211"/>
    </location>
</feature>
<dbReference type="InterPro" id="IPR032816">
    <property type="entry name" value="VTT_dom"/>
</dbReference>
<accession>A0A418PUD9</accession>
<comment type="similarity">
    <text evidence="6">Belongs to the TVP38/TMEM64 family.</text>
</comment>
<evidence type="ECO:0000256" key="4">
    <source>
        <dbReference type="ARBA" id="ARBA00022989"/>
    </source>
</evidence>
<comment type="subcellular location">
    <subcellularLocation>
        <location evidence="1 6">Cell membrane</location>
        <topology evidence="1 6">Multi-pass membrane protein</topology>
    </subcellularLocation>
</comment>
<evidence type="ECO:0000256" key="3">
    <source>
        <dbReference type="ARBA" id="ARBA00022692"/>
    </source>
</evidence>
<dbReference type="Pfam" id="PF09335">
    <property type="entry name" value="VTT_dom"/>
    <property type="match status" value="1"/>
</dbReference>
<evidence type="ECO:0000313" key="9">
    <source>
        <dbReference type="Proteomes" id="UP000283522"/>
    </source>
</evidence>
<protein>
    <recommendedName>
        <fullName evidence="6">TVP38/TMEM64 family membrane protein</fullName>
    </recommendedName>
</protein>
<feature type="transmembrane region" description="Helical" evidence="6">
    <location>
        <begin position="77"/>
        <end position="110"/>
    </location>
</feature>
<keyword evidence="3 6" id="KW-0812">Transmembrane</keyword>